<dbReference type="EMBL" id="PIPN01000001">
    <property type="protein sequence ID" value="RUO32316.1"/>
    <property type="molecule type" value="Genomic_DNA"/>
</dbReference>
<dbReference type="PANTHER" id="PTHR30163:SF9">
    <property type="entry name" value="MEMBRANE-BOUND LYTIC MUREIN TRANSGLYCOSYLASE B"/>
    <property type="match status" value="1"/>
</dbReference>
<evidence type="ECO:0000313" key="3">
    <source>
        <dbReference type="EMBL" id="RUO32316.1"/>
    </source>
</evidence>
<reference evidence="3 4" key="1">
    <citation type="journal article" date="2018" name="Front. Microbiol.">
        <title>Genome-Based Analysis Reveals the Taxonomy and Diversity of the Family Idiomarinaceae.</title>
        <authorList>
            <person name="Liu Y."/>
            <person name="Lai Q."/>
            <person name="Shao Z."/>
        </authorList>
    </citation>
    <scope>NUCLEOTIDE SEQUENCE [LARGE SCALE GENOMIC DNA]</scope>
    <source>
        <strain evidence="3 4">GBSy1</strain>
    </source>
</reference>
<dbReference type="SUPFAM" id="SSF53955">
    <property type="entry name" value="Lysozyme-like"/>
    <property type="match status" value="1"/>
</dbReference>
<dbReference type="Pfam" id="PF13406">
    <property type="entry name" value="SLT_2"/>
    <property type="match status" value="1"/>
</dbReference>
<dbReference type="InterPro" id="IPR043426">
    <property type="entry name" value="MltB-like"/>
</dbReference>
<feature type="domain" description="Transglycosylase SLT" evidence="2">
    <location>
        <begin position="38"/>
        <end position="331"/>
    </location>
</feature>
<keyword evidence="4" id="KW-1185">Reference proteome</keyword>
<evidence type="ECO:0000256" key="1">
    <source>
        <dbReference type="SAM" id="SignalP"/>
    </source>
</evidence>
<dbReference type="InterPro" id="IPR011757">
    <property type="entry name" value="Lytic_transglycosylase_MltB"/>
</dbReference>
<dbReference type="Gene3D" id="1.10.8.350">
    <property type="entry name" value="Bacterial muramidase"/>
    <property type="match status" value="1"/>
</dbReference>
<proteinExistence type="predicted"/>
<accession>A0ABY0C390</accession>
<comment type="caution">
    <text evidence="3">The sequence shown here is derived from an EMBL/GenBank/DDBJ whole genome shotgun (WGS) entry which is preliminary data.</text>
</comment>
<keyword evidence="1" id="KW-0732">Signal</keyword>
<protein>
    <submittedName>
        <fullName evidence="3">Lytic murein transglycosylase B</fullName>
    </submittedName>
</protein>
<dbReference type="Proteomes" id="UP000287410">
    <property type="component" value="Unassembled WGS sequence"/>
</dbReference>
<dbReference type="Gene3D" id="1.10.530.10">
    <property type="match status" value="1"/>
</dbReference>
<evidence type="ECO:0000313" key="4">
    <source>
        <dbReference type="Proteomes" id="UP000287410"/>
    </source>
</evidence>
<gene>
    <name evidence="3" type="primary">mltB</name>
    <name evidence="3" type="ORF">CWE12_04015</name>
</gene>
<dbReference type="InterPro" id="IPR023346">
    <property type="entry name" value="Lysozyme-like_dom_sf"/>
</dbReference>
<dbReference type="PANTHER" id="PTHR30163">
    <property type="entry name" value="MEMBRANE-BOUND LYTIC MUREIN TRANSGLYCOSYLASE B"/>
    <property type="match status" value="1"/>
</dbReference>
<feature type="signal peptide" evidence="1">
    <location>
        <begin position="1"/>
        <end position="27"/>
    </location>
</feature>
<dbReference type="CDD" id="cd13399">
    <property type="entry name" value="Slt35-like"/>
    <property type="match status" value="1"/>
</dbReference>
<name>A0ABY0C390_9GAMM</name>
<feature type="chain" id="PRO_5046838760" evidence="1">
    <location>
        <begin position="28"/>
        <end position="339"/>
    </location>
</feature>
<organism evidence="3 4">
    <name type="scientific">Aliidiomarina sedimenti</name>
    <dbReference type="NCBI Taxonomy" id="1933879"/>
    <lineage>
        <taxon>Bacteria</taxon>
        <taxon>Pseudomonadati</taxon>
        <taxon>Pseudomonadota</taxon>
        <taxon>Gammaproteobacteria</taxon>
        <taxon>Alteromonadales</taxon>
        <taxon>Idiomarinaceae</taxon>
        <taxon>Aliidiomarina</taxon>
    </lineage>
</organism>
<sequence length="339" mass="38412">MHPQLCLRYLRRALLGSALLISPALYAQEEIQSSATVEAEKDAFIEQVAAEQNIPVSEVRELLQAAQRNEDVLAAIQRPWEAKPWHQYHGIFLTERRINSGVDFWRTHQETLERAYADYGVPPQIIVAIIGVETYYGEYLGNYSVLDALYSLGFYYPPRSRFFRSELAELIRLARAEGLDINSLQGSYAGAMGYGQFISSSYRAYAVDFDGDGVRDLLSNPTDAIGSVANYFAQHNWQRGQPVAIPAWTERVADLTDLTSGPRQTLTHDVAALREAGVDFVTQMPAATPARLFQFEEKQGYSYWVGLPNFYTITRYNHSPLYAMAVFLLSEEIRHAYER</sequence>
<dbReference type="NCBIfam" id="TIGR02282">
    <property type="entry name" value="MltB"/>
    <property type="match status" value="1"/>
</dbReference>
<evidence type="ECO:0000259" key="2">
    <source>
        <dbReference type="Pfam" id="PF13406"/>
    </source>
</evidence>
<dbReference type="InterPro" id="IPR031304">
    <property type="entry name" value="SLT_2"/>
</dbReference>